<dbReference type="SUPFAM" id="SSF54862">
    <property type="entry name" value="4Fe-4S ferredoxins"/>
    <property type="match status" value="1"/>
</dbReference>
<dbReference type="GO" id="GO:0046872">
    <property type="term" value="F:metal ion binding"/>
    <property type="evidence" value="ECO:0007669"/>
    <property type="project" value="UniProtKB-KW"/>
</dbReference>
<dbReference type="InterPro" id="IPR036188">
    <property type="entry name" value="FAD/NAD-bd_sf"/>
</dbReference>
<dbReference type="InterPro" id="IPR049398">
    <property type="entry name" value="ETF-QO/FixC_UQ-bd"/>
</dbReference>
<proteinExistence type="predicted"/>
<evidence type="ECO:0000256" key="1">
    <source>
        <dbReference type="ARBA" id="ARBA00001974"/>
    </source>
</evidence>
<comment type="cofactor">
    <cofactor evidence="1 14">
        <name>FAD</name>
        <dbReference type="ChEBI" id="CHEBI:57692"/>
    </cofactor>
</comment>
<comment type="function">
    <text evidence="2 14">Accepts electrons from ETF and reduces ubiquinone.</text>
</comment>
<evidence type="ECO:0000256" key="8">
    <source>
        <dbReference type="ARBA" id="ARBA00022982"/>
    </source>
</evidence>
<dbReference type="Gene3D" id="3.30.9.90">
    <property type="match status" value="1"/>
</dbReference>
<organism evidence="17 18">
    <name type="scientific">Ramlibacter albus</name>
    <dbReference type="NCBI Taxonomy" id="2079448"/>
    <lineage>
        <taxon>Bacteria</taxon>
        <taxon>Pseudomonadati</taxon>
        <taxon>Pseudomonadota</taxon>
        <taxon>Betaproteobacteria</taxon>
        <taxon>Burkholderiales</taxon>
        <taxon>Comamonadaceae</taxon>
        <taxon>Ramlibacter</taxon>
    </lineage>
</organism>
<dbReference type="Pfam" id="PF21162">
    <property type="entry name" value="ETFQO_UQ-bd"/>
    <property type="match status" value="1"/>
</dbReference>
<evidence type="ECO:0000256" key="6">
    <source>
        <dbReference type="ARBA" id="ARBA00022723"/>
    </source>
</evidence>
<comment type="catalytic activity">
    <reaction evidence="13 14">
        <text>a ubiquinone + reduced [electron-transfer flavoprotein] = a ubiquinol + oxidized [electron-transfer flavoprotein] + H(+)</text>
        <dbReference type="Rhea" id="RHEA:24052"/>
        <dbReference type="Rhea" id="RHEA-COMP:9565"/>
        <dbReference type="Rhea" id="RHEA-COMP:9566"/>
        <dbReference type="Rhea" id="RHEA-COMP:10685"/>
        <dbReference type="Rhea" id="RHEA-COMP:10686"/>
        <dbReference type="ChEBI" id="CHEBI:15378"/>
        <dbReference type="ChEBI" id="CHEBI:16389"/>
        <dbReference type="ChEBI" id="CHEBI:17976"/>
        <dbReference type="ChEBI" id="CHEBI:57692"/>
        <dbReference type="ChEBI" id="CHEBI:58307"/>
        <dbReference type="EC" id="1.5.5.1"/>
    </reaction>
</comment>
<dbReference type="Gene3D" id="3.30.70.20">
    <property type="match status" value="1"/>
</dbReference>
<dbReference type="InterPro" id="IPR040156">
    <property type="entry name" value="ETF-QO"/>
</dbReference>
<dbReference type="SUPFAM" id="SSF51905">
    <property type="entry name" value="FAD/NAD(P)-binding domain"/>
    <property type="match status" value="1"/>
</dbReference>
<evidence type="ECO:0000256" key="12">
    <source>
        <dbReference type="ARBA" id="ARBA00023075"/>
    </source>
</evidence>
<evidence type="ECO:0000256" key="3">
    <source>
        <dbReference type="ARBA" id="ARBA00022448"/>
    </source>
</evidence>
<dbReference type="Gene3D" id="3.50.50.60">
    <property type="entry name" value="FAD/NAD(P)-binding domain"/>
    <property type="match status" value="1"/>
</dbReference>
<dbReference type="RefSeq" id="WP_187079441.1">
    <property type="nucleotide sequence ID" value="NZ_JACORU010000001.1"/>
</dbReference>
<evidence type="ECO:0000259" key="16">
    <source>
        <dbReference type="Pfam" id="PF21162"/>
    </source>
</evidence>
<dbReference type="AlphaFoldDB" id="A0A923S075"/>
<dbReference type="Proteomes" id="UP000596827">
    <property type="component" value="Unassembled WGS sequence"/>
</dbReference>
<dbReference type="Pfam" id="PF01946">
    <property type="entry name" value="Thi4"/>
    <property type="match status" value="1"/>
</dbReference>
<evidence type="ECO:0000256" key="7">
    <source>
        <dbReference type="ARBA" id="ARBA00022827"/>
    </source>
</evidence>
<name>A0A923S075_9BURK</name>
<keyword evidence="6 14" id="KW-0479">Metal-binding</keyword>
<evidence type="ECO:0000259" key="15">
    <source>
        <dbReference type="Pfam" id="PF05187"/>
    </source>
</evidence>
<keyword evidence="9 14" id="KW-0560">Oxidoreductase</keyword>
<dbReference type="InterPro" id="IPR007859">
    <property type="entry name" value="ETF-QO/FixX_C"/>
</dbReference>
<evidence type="ECO:0000256" key="13">
    <source>
        <dbReference type="ARBA" id="ARBA00052682"/>
    </source>
</evidence>
<keyword evidence="10 14" id="KW-0408">Iron</keyword>
<keyword evidence="11 14" id="KW-0411">Iron-sulfur</keyword>
<dbReference type="GO" id="GO:0004174">
    <property type="term" value="F:electron-transferring-flavoprotein dehydrogenase activity"/>
    <property type="evidence" value="ECO:0007669"/>
    <property type="project" value="UniProtKB-UniRule"/>
</dbReference>
<keyword evidence="4" id="KW-0004">4Fe-4S</keyword>
<keyword evidence="12 14" id="KW-0830">Ubiquinone</keyword>
<gene>
    <name evidence="17" type="ORF">H8R02_00770</name>
</gene>
<keyword evidence="3 14" id="KW-0813">Transport</keyword>
<accession>A0A923S075</accession>
<keyword evidence="18" id="KW-1185">Reference proteome</keyword>
<dbReference type="EMBL" id="JACORU010000001">
    <property type="protein sequence ID" value="MBC5762965.1"/>
    <property type="molecule type" value="Genomic_DNA"/>
</dbReference>
<comment type="caution">
    <text evidence="17">The sequence shown here is derived from an EMBL/GenBank/DDBJ whole genome shotgun (WGS) entry which is preliminary data.</text>
</comment>
<feature type="domain" description="ETF-QO/FixC ubiquinone-binding" evidence="16">
    <location>
        <begin position="217"/>
        <end position="310"/>
    </location>
</feature>
<dbReference type="EC" id="1.5.5.1" evidence="14"/>
<protein>
    <recommendedName>
        <fullName evidence="14">Electron transfer flavoprotein-ubiquinone oxidoreductase</fullName>
        <shortName evidence="14">ETF-QO</shortName>
        <ecNumber evidence="14">1.5.5.1</ecNumber>
    </recommendedName>
</protein>
<dbReference type="GO" id="GO:0051539">
    <property type="term" value="F:4 iron, 4 sulfur cluster binding"/>
    <property type="evidence" value="ECO:0007669"/>
    <property type="project" value="UniProtKB-UniRule"/>
</dbReference>
<reference evidence="17" key="1">
    <citation type="submission" date="2020-08" db="EMBL/GenBank/DDBJ databases">
        <title>Ramlibacter sp. GTP1 16S ribosomal RNA gene genome sequencing and assembly.</title>
        <authorList>
            <person name="Kang M."/>
        </authorList>
    </citation>
    <scope>NUCLEOTIDE SEQUENCE</scope>
    <source>
        <strain evidence="17">GTP1</strain>
    </source>
</reference>
<evidence type="ECO:0000313" key="18">
    <source>
        <dbReference type="Proteomes" id="UP000596827"/>
    </source>
</evidence>
<evidence type="ECO:0000256" key="10">
    <source>
        <dbReference type="ARBA" id="ARBA00023004"/>
    </source>
</evidence>
<dbReference type="PRINTS" id="PR00420">
    <property type="entry name" value="RNGMNOXGNASE"/>
</dbReference>
<dbReference type="PANTHER" id="PTHR10617">
    <property type="entry name" value="ELECTRON TRANSFER FLAVOPROTEIN-UBIQUINONE OXIDOREDUCTASE"/>
    <property type="match status" value="1"/>
</dbReference>
<evidence type="ECO:0000256" key="2">
    <source>
        <dbReference type="ARBA" id="ARBA00002819"/>
    </source>
</evidence>
<sequence length="557" mass="61106">MNQQEIIERFGPRESMEYDVVIVGAGPAGLAAAIRIKQLAPETAVVVIEKGSEPGAHILSGAVMDPRAITELLPDWKAQGAPLLQPVTADDVLFLSERGAKRTPDWLVPRNFHNDGFYVVSLGSVVRWLAQRAESLGVEIFPGFAASEVLHDEQGAVRGVSTGNMGVGKDGEPGEAFQLGMELHAKYTVFAEGARGHLGKQMIARYRLDEGRDPQSFALGIKELWEVAPQRATPGRVMHTAGWPMTDGTFGGGFLYHLPDNKVTLGFVIGLDYRNPHMSPFEEMQRWKTHPAIREHIEGGKRLAYGARAINNGTLQALPKTVFPGGALIGCDAGYLNAARIKGSHAAIKSGMLCAEAIVPALQSGRRRDELTAYPEAFEKSWLHEELRQSRNFKLWFKKGKFLGQLMTGFEQWLLPKVGVSSPPWTLHSKTRDHETLRRADDAPPIVYPKPDGVISFDRLGSVFLSNTNHQENQPSHLTLRDNSVPVEVNLKKFGGPEARYCPAGVYEFVEDSAGRPRLQINAQNCVHCKTCDIKDPVQNIVWVAPEGGGGPNYAGM</sequence>
<dbReference type="PANTHER" id="PTHR10617:SF107">
    <property type="entry name" value="ELECTRON TRANSFER FLAVOPROTEIN-UBIQUINONE OXIDOREDUCTASE, MITOCHONDRIAL"/>
    <property type="match status" value="1"/>
</dbReference>
<evidence type="ECO:0000256" key="5">
    <source>
        <dbReference type="ARBA" id="ARBA00022630"/>
    </source>
</evidence>
<evidence type="ECO:0000313" key="17">
    <source>
        <dbReference type="EMBL" id="MBC5762965.1"/>
    </source>
</evidence>
<dbReference type="Pfam" id="PF05187">
    <property type="entry name" value="Fer4_ETF_QO"/>
    <property type="match status" value="1"/>
</dbReference>
<evidence type="ECO:0000256" key="14">
    <source>
        <dbReference type="RuleBase" id="RU366068"/>
    </source>
</evidence>
<comment type="cofactor">
    <cofactor evidence="14">
        <name>[4Fe-4S] cluster</name>
        <dbReference type="ChEBI" id="CHEBI:49883"/>
    </cofactor>
    <text evidence="14">Binds 1 [4Fe-4S] cluster.</text>
</comment>
<keyword evidence="8 14" id="KW-0249">Electron transport</keyword>
<evidence type="ECO:0000256" key="11">
    <source>
        <dbReference type="ARBA" id="ARBA00023014"/>
    </source>
</evidence>
<evidence type="ECO:0000256" key="4">
    <source>
        <dbReference type="ARBA" id="ARBA00022485"/>
    </source>
</evidence>
<keyword evidence="7 14" id="KW-0274">FAD</keyword>
<feature type="domain" description="ETF-QO/FixX C-terminal" evidence="15">
    <location>
        <begin position="453"/>
        <end position="554"/>
    </location>
</feature>
<evidence type="ECO:0000256" key="9">
    <source>
        <dbReference type="ARBA" id="ARBA00023002"/>
    </source>
</evidence>
<keyword evidence="5 14" id="KW-0285">Flavoprotein</keyword>
<dbReference type="SUPFAM" id="SSF54373">
    <property type="entry name" value="FAD-linked reductases, C-terminal domain"/>
    <property type="match status" value="1"/>
</dbReference>
<dbReference type="FunFam" id="3.30.70.20:FF:000012">
    <property type="entry name" value="Electron transfer flavoprotein-ubiquinone oxidoreductase, mitochondrial"/>
    <property type="match status" value="1"/>
</dbReference>